<name>A0ABV2AQ72_9EUKA</name>
<comment type="caution">
    <text evidence="2">The sequence shown here is derived from an EMBL/GenBank/DDBJ whole genome shotgun (WGS) entry which is preliminary data.</text>
</comment>
<dbReference type="InterPro" id="IPR001623">
    <property type="entry name" value="DnaJ_domain"/>
</dbReference>
<evidence type="ECO:0000313" key="2">
    <source>
        <dbReference type="EMBL" id="MES1921823.1"/>
    </source>
</evidence>
<evidence type="ECO:0000259" key="1">
    <source>
        <dbReference type="PROSITE" id="PS50076"/>
    </source>
</evidence>
<organism evidence="2 3">
    <name type="scientific">Bonamia ostreae</name>
    <dbReference type="NCBI Taxonomy" id="126728"/>
    <lineage>
        <taxon>Eukaryota</taxon>
        <taxon>Sar</taxon>
        <taxon>Rhizaria</taxon>
        <taxon>Endomyxa</taxon>
        <taxon>Ascetosporea</taxon>
        <taxon>Haplosporida</taxon>
        <taxon>Bonamia</taxon>
    </lineage>
</organism>
<dbReference type="PROSITE" id="PS50076">
    <property type="entry name" value="DNAJ_2"/>
    <property type="match status" value="1"/>
</dbReference>
<dbReference type="PANTHER" id="PTHR43999">
    <property type="entry name" value="DNAJ HOMOLOG SUBFAMILY C MEMBER 2"/>
    <property type="match status" value="1"/>
</dbReference>
<dbReference type="InterPro" id="IPR018253">
    <property type="entry name" value="DnaJ_domain_CS"/>
</dbReference>
<dbReference type="InterPro" id="IPR044634">
    <property type="entry name" value="Zuotin/DnaJC2"/>
</dbReference>
<proteinExistence type="predicted"/>
<dbReference type="InterPro" id="IPR036869">
    <property type="entry name" value="J_dom_sf"/>
</dbReference>
<dbReference type="SUPFAM" id="SSF46565">
    <property type="entry name" value="Chaperone J-domain"/>
    <property type="match status" value="1"/>
</dbReference>
<feature type="non-terminal residue" evidence="2">
    <location>
        <position position="178"/>
    </location>
</feature>
<gene>
    <name evidence="2" type="ORF">MHBO_003359</name>
</gene>
<dbReference type="Gene3D" id="1.10.287.110">
    <property type="entry name" value="DnaJ domain"/>
    <property type="match status" value="1"/>
</dbReference>
<evidence type="ECO:0000313" key="3">
    <source>
        <dbReference type="Proteomes" id="UP001439008"/>
    </source>
</evidence>
<reference evidence="2 3" key="1">
    <citation type="journal article" date="2024" name="BMC Biol.">
        <title>Comparative genomics of Ascetosporea gives new insight into the evolutionary basis for animal parasitism in Rhizaria.</title>
        <authorList>
            <person name="Hiltunen Thoren M."/>
            <person name="Onut-Brannstrom I."/>
            <person name="Alfjorden A."/>
            <person name="Peckova H."/>
            <person name="Swords F."/>
            <person name="Hooper C."/>
            <person name="Holzer A.S."/>
            <person name="Bass D."/>
            <person name="Burki F."/>
        </authorList>
    </citation>
    <scope>NUCLEOTIDE SEQUENCE [LARGE SCALE GENOMIC DNA]</scope>
    <source>
        <strain evidence="2">20-A016</strain>
    </source>
</reference>
<sequence>MTLVLSDIRKLNLNDRSRISDFCSSSDGDFYDLLGIPDKRRIATEREIQIACFPFSISDRKKSLRFHPDKAKQCSDSEKAKIHSLYVEIQTAFETLIDSTKRRIYDSKLSFDDSLPETSLVPKENFFPTFYPVFERNSVFSVIKPVPLLGDENTHIDQVFRFCEHSIFYRTCLMSDFT</sequence>
<dbReference type="PANTHER" id="PTHR43999:SF1">
    <property type="entry name" value="DNAJ HOMOLOG SUBFAMILY C MEMBER 2"/>
    <property type="match status" value="1"/>
</dbReference>
<dbReference type="Proteomes" id="UP001439008">
    <property type="component" value="Unassembled WGS sequence"/>
</dbReference>
<accession>A0ABV2AQ72</accession>
<dbReference type="Pfam" id="PF00226">
    <property type="entry name" value="DnaJ"/>
    <property type="match status" value="1"/>
</dbReference>
<keyword evidence="3" id="KW-1185">Reference proteome</keyword>
<dbReference type="CDD" id="cd06257">
    <property type="entry name" value="DnaJ"/>
    <property type="match status" value="1"/>
</dbReference>
<feature type="domain" description="J" evidence="1">
    <location>
        <begin position="29"/>
        <end position="109"/>
    </location>
</feature>
<protein>
    <recommendedName>
        <fullName evidence="1">J domain-containing protein</fullName>
    </recommendedName>
</protein>
<dbReference type="InterPro" id="IPR054076">
    <property type="entry name" value="ZUO1-like_ZHD"/>
</dbReference>
<dbReference type="EMBL" id="JBDODL010001815">
    <property type="protein sequence ID" value="MES1921823.1"/>
    <property type="molecule type" value="Genomic_DNA"/>
</dbReference>
<dbReference type="PROSITE" id="PS00636">
    <property type="entry name" value="DNAJ_1"/>
    <property type="match status" value="1"/>
</dbReference>
<dbReference type="Pfam" id="PF21884">
    <property type="entry name" value="ZUO1-like_ZHD"/>
    <property type="match status" value="1"/>
</dbReference>